<protein>
    <submittedName>
        <fullName evidence="1">Uncharacterized protein</fullName>
    </submittedName>
</protein>
<reference evidence="1" key="2">
    <citation type="journal article" date="2015" name="Data Brief">
        <title>Shoot transcriptome of the giant reed, Arundo donax.</title>
        <authorList>
            <person name="Barrero R.A."/>
            <person name="Guerrero F.D."/>
            <person name="Moolhuijzen P."/>
            <person name="Goolsby J.A."/>
            <person name="Tidwell J."/>
            <person name="Bellgard S.E."/>
            <person name="Bellgard M.I."/>
        </authorList>
    </citation>
    <scope>NUCLEOTIDE SEQUENCE</scope>
    <source>
        <tissue evidence="1">Shoot tissue taken approximately 20 cm above the soil surface</tissue>
    </source>
</reference>
<dbReference type="EMBL" id="GBRH01249639">
    <property type="protein sequence ID" value="JAD48256.1"/>
    <property type="molecule type" value="Transcribed_RNA"/>
</dbReference>
<organism evidence="1">
    <name type="scientific">Arundo donax</name>
    <name type="common">Giant reed</name>
    <name type="synonym">Donax arundinaceus</name>
    <dbReference type="NCBI Taxonomy" id="35708"/>
    <lineage>
        <taxon>Eukaryota</taxon>
        <taxon>Viridiplantae</taxon>
        <taxon>Streptophyta</taxon>
        <taxon>Embryophyta</taxon>
        <taxon>Tracheophyta</taxon>
        <taxon>Spermatophyta</taxon>
        <taxon>Magnoliopsida</taxon>
        <taxon>Liliopsida</taxon>
        <taxon>Poales</taxon>
        <taxon>Poaceae</taxon>
        <taxon>PACMAD clade</taxon>
        <taxon>Arundinoideae</taxon>
        <taxon>Arundineae</taxon>
        <taxon>Arundo</taxon>
    </lineage>
</organism>
<sequence>MVFSISESCASQNDSPSAASLIAAASSAFLAASSLCFSARWKAGGSAPPSNPPDNLVNSS</sequence>
<dbReference type="AlphaFoldDB" id="A0A0A9AAZ0"/>
<accession>A0A0A9AAZ0</accession>
<reference evidence="1" key="1">
    <citation type="submission" date="2014-09" db="EMBL/GenBank/DDBJ databases">
        <authorList>
            <person name="Magalhaes I.L.F."/>
            <person name="Oliveira U."/>
            <person name="Santos F.R."/>
            <person name="Vidigal T.H.D.A."/>
            <person name="Brescovit A.D."/>
            <person name="Santos A.J."/>
        </authorList>
    </citation>
    <scope>NUCLEOTIDE SEQUENCE</scope>
    <source>
        <tissue evidence="1">Shoot tissue taken approximately 20 cm above the soil surface</tissue>
    </source>
</reference>
<evidence type="ECO:0000313" key="1">
    <source>
        <dbReference type="EMBL" id="JAD48256.1"/>
    </source>
</evidence>
<name>A0A0A9AAZ0_ARUDO</name>
<proteinExistence type="predicted"/>